<dbReference type="Proteomes" id="UP001305606">
    <property type="component" value="Chromosome"/>
</dbReference>
<proteinExistence type="predicted"/>
<evidence type="ECO:0000313" key="3">
    <source>
        <dbReference type="Proteomes" id="UP001305606"/>
    </source>
</evidence>
<dbReference type="RefSeq" id="WP_311039403.1">
    <property type="nucleotide sequence ID" value="NZ_CP117522.1"/>
</dbReference>
<sequence>MTTSSPLRAAAVGVGTTTFGRLPGLSADDLGGWAPREALADAGLTAGTALAAGQCRTVALVHGNDGAPHTAYLPEPAPQPPYTVAVVQLAEGPELITNIVGAEPAELSIGMPVEPVFGPDDAAEVRFRPVRKEHR</sequence>
<evidence type="ECO:0000313" key="2">
    <source>
        <dbReference type="EMBL" id="WNF01071.1"/>
    </source>
</evidence>
<keyword evidence="3" id="KW-1185">Reference proteome</keyword>
<evidence type="ECO:0000259" key="1">
    <source>
        <dbReference type="Pfam" id="PF01796"/>
    </source>
</evidence>
<dbReference type="InterPro" id="IPR002878">
    <property type="entry name" value="ChsH2_C"/>
</dbReference>
<dbReference type="SUPFAM" id="SSF50249">
    <property type="entry name" value="Nucleic acid-binding proteins"/>
    <property type="match status" value="1"/>
</dbReference>
<dbReference type="EMBL" id="CP117522">
    <property type="protein sequence ID" value="WNF01071.1"/>
    <property type="molecule type" value="Genomic_DNA"/>
</dbReference>
<dbReference type="Pfam" id="PF01796">
    <property type="entry name" value="OB_ChsH2_C"/>
    <property type="match status" value="1"/>
</dbReference>
<organism evidence="2 3">
    <name type="scientific">Streptomyces luomodiensis</name>
    <dbReference type="NCBI Taxonomy" id="3026192"/>
    <lineage>
        <taxon>Bacteria</taxon>
        <taxon>Bacillati</taxon>
        <taxon>Actinomycetota</taxon>
        <taxon>Actinomycetes</taxon>
        <taxon>Kitasatosporales</taxon>
        <taxon>Streptomycetaceae</taxon>
        <taxon>Streptomyces</taxon>
    </lineage>
</organism>
<dbReference type="InterPro" id="IPR012340">
    <property type="entry name" value="NA-bd_OB-fold"/>
</dbReference>
<accession>A0ABY9VAP0</accession>
<reference evidence="2 3" key="1">
    <citation type="submission" date="2023-02" db="EMBL/GenBank/DDBJ databases">
        <title>Streptomyces sp. SCA4-21 with antifungal activity against Fusarium oxysporum f. sp. cubense, Streptomyces sp. SCA2-17 with antifungal activity against Fusarium oxysporum f. sp. cubense.</title>
        <authorList>
            <person name="Qi D."/>
        </authorList>
    </citation>
    <scope>NUCLEOTIDE SEQUENCE [LARGE SCALE GENOMIC DNA]</scope>
    <source>
        <strain evidence="2 3">SCA4-21</strain>
    </source>
</reference>
<name>A0ABY9VAP0_9ACTN</name>
<protein>
    <submittedName>
        <fullName evidence="2">OB-fold domain-containing protein</fullName>
    </submittedName>
</protein>
<gene>
    <name evidence="2" type="ORF">PS467_39885</name>
</gene>
<feature type="domain" description="ChsH2 C-terminal OB-fold" evidence="1">
    <location>
        <begin position="70"/>
        <end position="117"/>
    </location>
</feature>